<accession>A0A1Y1WKK8</accession>
<feature type="chain" id="PRO_5012869743" description="Hexosyltransferase" evidence="1">
    <location>
        <begin position="29"/>
        <end position="255"/>
    </location>
</feature>
<dbReference type="RefSeq" id="XP_040747233.1">
    <property type="nucleotide sequence ID" value="XM_040885223.1"/>
</dbReference>
<dbReference type="Gene3D" id="3.90.550.50">
    <property type="match status" value="1"/>
</dbReference>
<evidence type="ECO:0008006" key="4">
    <source>
        <dbReference type="Google" id="ProtNLM"/>
    </source>
</evidence>
<name>A0A1Y1WKK8_9FUNG</name>
<sequence>MVLSIFSSRRTVLLVILLLAIVTTIMFAHEEIGSLDTFWRPPPPRAHDHMGHERDLAVVMPVNENTDLQFYGNMWVNDYLHPVCDFEGDGCRIVCNQKSTWETLDSKTICFTKALKERYRGTEFFIKLDDDAFVDKTYIRELMYKYHRHPKPVYISDFILNLDGENLNMNNTWYGNGKFYMFNRRLLDCIDDKIQYTGHRNEDAVFGAMVANGCGTDIVMVPENDDKIWHRRYANKNKFINLTAIPNRVVEDWEL</sequence>
<proteinExistence type="predicted"/>
<dbReference type="EMBL" id="MCFD01000001">
    <property type="protein sequence ID" value="ORX74022.1"/>
    <property type="molecule type" value="Genomic_DNA"/>
</dbReference>
<organism evidence="2 3">
    <name type="scientific">Linderina pennispora</name>
    <dbReference type="NCBI Taxonomy" id="61395"/>
    <lineage>
        <taxon>Eukaryota</taxon>
        <taxon>Fungi</taxon>
        <taxon>Fungi incertae sedis</taxon>
        <taxon>Zoopagomycota</taxon>
        <taxon>Kickxellomycotina</taxon>
        <taxon>Kickxellomycetes</taxon>
        <taxon>Kickxellales</taxon>
        <taxon>Kickxellaceae</taxon>
        <taxon>Linderina</taxon>
    </lineage>
</organism>
<gene>
    <name evidence="2" type="ORF">DL89DRAFT_253921</name>
</gene>
<evidence type="ECO:0000256" key="1">
    <source>
        <dbReference type="SAM" id="SignalP"/>
    </source>
</evidence>
<reference evidence="2 3" key="1">
    <citation type="submission" date="2016-07" db="EMBL/GenBank/DDBJ databases">
        <title>Pervasive Adenine N6-methylation of Active Genes in Fungi.</title>
        <authorList>
            <consortium name="DOE Joint Genome Institute"/>
            <person name="Mondo S.J."/>
            <person name="Dannebaum R.O."/>
            <person name="Kuo R.C."/>
            <person name="Labutti K."/>
            <person name="Haridas S."/>
            <person name="Kuo A."/>
            <person name="Salamov A."/>
            <person name="Ahrendt S.R."/>
            <person name="Lipzen A."/>
            <person name="Sullivan W."/>
            <person name="Andreopoulos W.B."/>
            <person name="Clum A."/>
            <person name="Lindquist E."/>
            <person name="Daum C."/>
            <person name="Ramamoorthy G.K."/>
            <person name="Gryganskyi A."/>
            <person name="Culley D."/>
            <person name="Magnuson J.K."/>
            <person name="James T.Y."/>
            <person name="O'Malley M.A."/>
            <person name="Stajich J.E."/>
            <person name="Spatafora J.W."/>
            <person name="Visel A."/>
            <person name="Grigoriev I.V."/>
        </authorList>
    </citation>
    <scope>NUCLEOTIDE SEQUENCE [LARGE SCALE GENOMIC DNA]</scope>
    <source>
        <strain evidence="2 3">ATCC 12442</strain>
    </source>
</reference>
<feature type="signal peptide" evidence="1">
    <location>
        <begin position="1"/>
        <end position="28"/>
    </location>
</feature>
<dbReference type="InterPro" id="IPR029044">
    <property type="entry name" value="Nucleotide-diphossugar_trans"/>
</dbReference>
<keyword evidence="1" id="KW-0732">Signal</keyword>
<keyword evidence="3" id="KW-1185">Reference proteome</keyword>
<comment type="caution">
    <text evidence="2">The sequence shown here is derived from an EMBL/GenBank/DDBJ whole genome shotgun (WGS) entry which is preliminary data.</text>
</comment>
<dbReference type="AlphaFoldDB" id="A0A1Y1WKK8"/>
<dbReference type="SUPFAM" id="SSF53448">
    <property type="entry name" value="Nucleotide-diphospho-sugar transferases"/>
    <property type="match status" value="1"/>
</dbReference>
<dbReference type="Proteomes" id="UP000193922">
    <property type="component" value="Unassembled WGS sequence"/>
</dbReference>
<protein>
    <recommendedName>
        <fullName evidence="4">Hexosyltransferase</fullName>
    </recommendedName>
</protein>
<dbReference type="GeneID" id="63801871"/>
<evidence type="ECO:0000313" key="2">
    <source>
        <dbReference type="EMBL" id="ORX74022.1"/>
    </source>
</evidence>
<evidence type="ECO:0000313" key="3">
    <source>
        <dbReference type="Proteomes" id="UP000193922"/>
    </source>
</evidence>